<sequence>MKVISVVGPKKSGKTSLVEAMVRSLEGRGRVGTVKSMPDHEIEDRGDTRRHFDAGAEVVLGVGKDGVTLSVSRGGSLDSALKALEGSGVDYAVVEGFKSSDLPKIVLGGIDVPNSIRMVDGGPPFDERLIEELVELLMTLPDYRSPEVG</sequence>
<dbReference type="NCBIfam" id="TIGR00176">
    <property type="entry name" value="mobB"/>
    <property type="match status" value="1"/>
</dbReference>
<proteinExistence type="predicted"/>
<organism evidence="2 3">
    <name type="scientific">Candidatus Methanocrinis natronophilus</name>
    <dbReference type="NCBI Taxonomy" id="3033396"/>
    <lineage>
        <taxon>Archaea</taxon>
        <taxon>Methanobacteriati</taxon>
        <taxon>Methanobacteriota</taxon>
        <taxon>Stenosarchaea group</taxon>
        <taxon>Methanomicrobia</taxon>
        <taxon>Methanotrichales</taxon>
        <taxon>Methanotrichaceae</taxon>
        <taxon>Methanocrinis</taxon>
    </lineage>
</organism>
<dbReference type="PANTHER" id="PTHR40072">
    <property type="entry name" value="MOLYBDOPTERIN-GUANINE DINUCLEOTIDE BIOSYNTHESIS ADAPTER PROTEIN-RELATED"/>
    <property type="match status" value="1"/>
</dbReference>
<feature type="domain" description="Molybdopterin-guanine dinucleotide biosynthesis protein B (MobB)" evidence="1">
    <location>
        <begin position="3"/>
        <end position="107"/>
    </location>
</feature>
<protein>
    <submittedName>
        <fullName evidence="2">Molybdopterin-guanine dinucleotide biosynthesis protein B</fullName>
    </submittedName>
</protein>
<name>A0ABT5X4E0_9EURY</name>
<dbReference type="PANTHER" id="PTHR40072:SF1">
    <property type="entry name" value="MOLYBDOPTERIN-GUANINE DINUCLEOTIDE BIOSYNTHESIS ADAPTER PROTEIN"/>
    <property type="match status" value="1"/>
</dbReference>
<dbReference type="InterPro" id="IPR052539">
    <property type="entry name" value="MGD_biosynthesis_adapter"/>
</dbReference>
<evidence type="ECO:0000259" key="1">
    <source>
        <dbReference type="Pfam" id="PF03205"/>
    </source>
</evidence>
<evidence type="ECO:0000313" key="2">
    <source>
        <dbReference type="EMBL" id="MDF0589570.1"/>
    </source>
</evidence>
<keyword evidence="3" id="KW-1185">Reference proteome</keyword>
<dbReference type="InterPro" id="IPR027417">
    <property type="entry name" value="P-loop_NTPase"/>
</dbReference>
<comment type="caution">
    <text evidence="2">The sequence shown here is derived from an EMBL/GenBank/DDBJ whole genome shotgun (WGS) entry which is preliminary data.</text>
</comment>
<evidence type="ECO:0000313" key="3">
    <source>
        <dbReference type="Proteomes" id="UP001220010"/>
    </source>
</evidence>
<dbReference type="SUPFAM" id="SSF52540">
    <property type="entry name" value="P-loop containing nucleoside triphosphate hydrolases"/>
    <property type="match status" value="1"/>
</dbReference>
<dbReference type="Gene3D" id="3.40.50.300">
    <property type="entry name" value="P-loop containing nucleotide triphosphate hydrolases"/>
    <property type="match status" value="1"/>
</dbReference>
<dbReference type="EMBL" id="JARFPK010000001">
    <property type="protein sequence ID" value="MDF0589570.1"/>
    <property type="molecule type" value="Genomic_DNA"/>
</dbReference>
<accession>A0ABT5X4E0</accession>
<gene>
    <name evidence="2" type="primary">mobB</name>
    <name evidence="2" type="ORF">P0O15_00035</name>
</gene>
<dbReference type="Pfam" id="PF03205">
    <property type="entry name" value="MobB"/>
    <property type="match status" value="1"/>
</dbReference>
<dbReference type="Proteomes" id="UP001220010">
    <property type="component" value="Unassembled WGS sequence"/>
</dbReference>
<reference evidence="2 3" key="1">
    <citation type="submission" date="2023-03" db="EMBL/GenBank/DDBJ databases">
        <title>WGS of Methanotrichaceae archaeon Mx.</title>
        <authorList>
            <person name="Sorokin D.Y."/>
            <person name="Merkel A.Y."/>
        </authorList>
    </citation>
    <scope>NUCLEOTIDE SEQUENCE [LARGE SCALE GENOMIC DNA]</scope>
    <source>
        <strain evidence="2 3">Mx</strain>
    </source>
</reference>
<dbReference type="InterPro" id="IPR004435">
    <property type="entry name" value="MobB_dom"/>
</dbReference>